<evidence type="ECO:0000313" key="2">
    <source>
        <dbReference type="Proteomes" id="UP000558488"/>
    </source>
</evidence>
<name>A0A7J7WDU2_PIPKU</name>
<keyword evidence="2" id="KW-1185">Reference proteome</keyword>
<dbReference type="EMBL" id="JACAGB010000011">
    <property type="protein sequence ID" value="KAF6335340.1"/>
    <property type="molecule type" value="Genomic_DNA"/>
</dbReference>
<proteinExistence type="predicted"/>
<reference evidence="1 2" key="1">
    <citation type="journal article" date="2020" name="Nature">
        <title>Six reference-quality genomes reveal evolution of bat adaptations.</title>
        <authorList>
            <person name="Jebb D."/>
            <person name="Huang Z."/>
            <person name="Pippel M."/>
            <person name="Hughes G.M."/>
            <person name="Lavrichenko K."/>
            <person name="Devanna P."/>
            <person name="Winkler S."/>
            <person name="Jermiin L.S."/>
            <person name="Skirmuntt E.C."/>
            <person name="Katzourakis A."/>
            <person name="Burkitt-Gray L."/>
            <person name="Ray D.A."/>
            <person name="Sullivan K.A.M."/>
            <person name="Roscito J.G."/>
            <person name="Kirilenko B.M."/>
            <person name="Davalos L.M."/>
            <person name="Corthals A.P."/>
            <person name="Power M.L."/>
            <person name="Jones G."/>
            <person name="Ransome R.D."/>
            <person name="Dechmann D.K.N."/>
            <person name="Locatelli A.G."/>
            <person name="Puechmaille S.J."/>
            <person name="Fedrigo O."/>
            <person name="Jarvis E.D."/>
            <person name="Hiller M."/>
            <person name="Vernes S.C."/>
            <person name="Myers E.W."/>
            <person name="Teeling E.C."/>
        </authorList>
    </citation>
    <scope>NUCLEOTIDE SEQUENCE [LARGE SCALE GENOMIC DNA]</scope>
    <source>
        <strain evidence="1">MPipKuh1</strain>
        <tissue evidence="1">Flight muscle</tissue>
    </source>
</reference>
<protein>
    <submittedName>
        <fullName evidence="1">Uncharacterized protein</fullName>
    </submittedName>
</protein>
<comment type="caution">
    <text evidence="1">The sequence shown here is derived from an EMBL/GenBank/DDBJ whole genome shotgun (WGS) entry which is preliminary data.</text>
</comment>
<evidence type="ECO:0000313" key="1">
    <source>
        <dbReference type="EMBL" id="KAF6335340.1"/>
    </source>
</evidence>
<organism evidence="1 2">
    <name type="scientific">Pipistrellus kuhlii</name>
    <name type="common">Kuhl's pipistrelle</name>
    <dbReference type="NCBI Taxonomy" id="59472"/>
    <lineage>
        <taxon>Eukaryota</taxon>
        <taxon>Metazoa</taxon>
        <taxon>Chordata</taxon>
        <taxon>Craniata</taxon>
        <taxon>Vertebrata</taxon>
        <taxon>Euteleostomi</taxon>
        <taxon>Mammalia</taxon>
        <taxon>Eutheria</taxon>
        <taxon>Laurasiatheria</taxon>
        <taxon>Chiroptera</taxon>
        <taxon>Yangochiroptera</taxon>
        <taxon>Vespertilionidae</taxon>
        <taxon>Pipistrellus</taxon>
    </lineage>
</organism>
<dbReference type="Proteomes" id="UP000558488">
    <property type="component" value="Unassembled WGS sequence"/>
</dbReference>
<accession>A0A7J7WDU2</accession>
<gene>
    <name evidence="1" type="ORF">mPipKuh1_008023</name>
</gene>
<dbReference type="AlphaFoldDB" id="A0A7J7WDU2"/>
<sequence>MYLTKADDWKSISDCRSLNNFCTTFSIFILQLEAQCTKYMICMGGSLGLAGNQGRLGSPTSHLLPSSFPHHVHLPPPIPAAQVEDWEVSWQSPSAIGACGLWEAPVLNIWPLVVSVCHSDWSFQLFWSFCCNSHLGFYIYIDSDCATESLLRK</sequence>